<dbReference type="AlphaFoldDB" id="A0AAE0LTN4"/>
<dbReference type="RefSeq" id="XP_062660652.1">
    <property type="nucleotide sequence ID" value="XM_062800471.1"/>
</dbReference>
<gene>
    <name evidence="3" type="ORF">B0H64DRAFT_320505</name>
</gene>
<dbReference type="Pfam" id="PF10544">
    <property type="entry name" value="T5orf172"/>
    <property type="match status" value="1"/>
</dbReference>
<dbReference type="Proteomes" id="UP001278766">
    <property type="component" value="Unassembled WGS sequence"/>
</dbReference>
<feature type="domain" description="Bacteriophage T5 Orf172 DNA-binding" evidence="2">
    <location>
        <begin position="374"/>
        <end position="482"/>
    </location>
</feature>
<organism evidence="3 4">
    <name type="scientific">Chaetomium fimeti</name>
    <dbReference type="NCBI Taxonomy" id="1854472"/>
    <lineage>
        <taxon>Eukaryota</taxon>
        <taxon>Fungi</taxon>
        <taxon>Dikarya</taxon>
        <taxon>Ascomycota</taxon>
        <taxon>Pezizomycotina</taxon>
        <taxon>Sordariomycetes</taxon>
        <taxon>Sordariomycetidae</taxon>
        <taxon>Sordariales</taxon>
        <taxon>Chaetomiaceae</taxon>
        <taxon>Chaetomium</taxon>
    </lineage>
</organism>
<feature type="compositionally biased region" description="Polar residues" evidence="1">
    <location>
        <begin position="109"/>
        <end position="122"/>
    </location>
</feature>
<evidence type="ECO:0000259" key="2">
    <source>
        <dbReference type="SMART" id="SM00974"/>
    </source>
</evidence>
<evidence type="ECO:0000313" key="4">
    <source>
        <dbReference type="Proteomes" id="UP001278766"/>
    </source>
</evidence>
<dbReference type="PANTHER" id="PTHR28094:SF2">
    <property type="entry name" value="BACTERIOPHAGE T5 ORF172 DNA-BINDING DOMAIN-CONTAINING PROTEIN"/>
    <property type="match status" value="1"/>
</dbReference>
<dbReference type="InterPro" id="IPR053006">
    <property type="entry name" value="Meiosis_regulatory"/>
</dbReference>
<keyword evidence="4" id="KW-1185">Reference proteome</keyword>
<evidence type="ECO:0000256" key="1">
    <source>
        <dbReference type="SAM" id="MobiDB-lite"/>
    </source>
</evidence>
<dbReference type="GeneID" id="87837419"/>
<feature type="region of interest" description="Disordered" evidence="1">
    <location>
        <begin position="103"/>
        <end position="149"/>
    </location>
</feature>
<dbReference type="InterPro" id="IPR018306">
    <property type="entry name" value="Phage_T5_Orf172_DNA-bd"/>
</dbReference>
<reference evidence="3" key="1">
    <citation type="journal article" date="2023" name="Mol. Phylogenet. Evol.">
        <title>Genome-scale phylogeny and comparative genomics of the fungal order Sordariales.</title>
        <authorList>
            <person name="Hensen N."/>
            <person name="Bonometti L."/>
            <person name="Westerberg I."/>
            <person name="Brannstrom I.O."/>
            <person name="Guillou S."/>
            <person name="Cros-Aarteil S."/>
            <person name="Calhoun S."/>
            <person name="Haridas S."/>
            <person name="Kuo A."/>
            <person name="Mondo S."/>
            <person name="Pangilinan J."/>
            <person name="Riley R."/>
            <person name="LaButti K."/>
            <person name="Andreopoulos B."/>
            <person name="Lipzen A."/>
            <person name="Chen C."/>
            <person name="Yan M."/>
            <person name="Daum C."/>
            <person name="Ng V."/>
            <person name="Clum A."/>
            <person name="Steindorff A."/>
            <person name="Ohm R.A."/>
            <person name="Martin F."/>
            <person name="Silar P."/>
            <person name="Natvig D.O."/>
            <person name="Lalanne C."/>
            <person name="Gautier V."/>
            <person name="Ament-Velasquez S.L."/>
            <person name="Kruys A."/>
            <person name="Hutchinson M.I."/>
            <person name="Powell A.J."/>
            <person name="Barry K."/>
            <person name="Miller A.N."/>
            <person name="Grigoriev I.V."/>
            <person name="Debuchy R."/>
            <person name="Gladieux P."/>
            <person name="Hiltunen Thoren M."/>
            <person name="Johannesson H."/>
        </authorList>
    </citation>
    <scope>NUCLEOTIDE SEQUENCE</scope>
    <source>
        <strain evidence="3">CBS 168.71</strain>
    </source>
</reference>
<dbReference type="EMBL" id="JAUEPN010000003">
    <property type="protein sequence ID" value="KAK3297138.1"/>
    <property type="molecule type" value="Genomic_DNA"/>
</dbReference>
<feature type="region of interest" description="Disordered" evidence="1">
    <location>
        <begin position="27"/>
        <end position="50"/>
    </location>
</feature>
<dbReference type="PANTHER" id="PTHR28094">
    <property type="entry name" value="MEIOTICALLY UP-REGULATED GENE 113 PROTEIN"/>
    <property type="match status" value="1"/>
</dbReference>
<name>A0AAE0LTN4_9PEZI</name>
<feature type="region of interest" description="Disordered" evidence="1">
    <location>
        <begin position="162"/>
        <end position="187"/>
    </location>
</feature>
<feature type="compositionally biased region" description="Basic residues" evidence="1">
    <location>
        <begin position="265"/>
        <end position="275"/>
    </location>
</feature>
<feature type="non-terminal residue" evidence="3">
    <location>
        <position position="1"/>
    </location>
</feature>
<feature type="region of interest" description="Disordered" evidence="1">
    <location>
        <begin position="354"/>
        <end position="377"/>
    </location>
</feature>
<comment type="caution">
    <text evidence="3">The sequence shown here is derived from an EMBL/GenBank/DDBJ whole genome shotgun (WGS) entry which is preliminary data.</text>
</comment>
<protein>
    <submittedName>
        <fullName evidence="3">Meiotically up-regulated gene 113-domain-containing protein</fullName>
    </submittedName>
</protein>
<feature type="region of interest" description="Disordered" evidence="1">
    <location>
        <begin position="245"/>
        <end position="283"/>
    </location>
</feature>
<sequence>CNDEPKPWLCLASPTSWHFDLLSSEPASRQHTPVQPLESWPSHSQLETHAAHDGGPQLVTVPRPSAPALEHLVPFLPWTIPAEPPVAYLAAMPVYANTPEARLGRADSKNPSTTCRGITSSGRPCRRDLAGDDEPPANSRLRPANIRTDNPADESLYCWQHKDQASASAHSSPGPKPSHTPILGGRSSVDTLAERLGLARTQSEKPQHGSGLPWGSGRPSNRPNPKKKTTFCCCFSLPFDFDEVELPPRPKPHPVQPASVSTPGGKKKKSNRRRASSLIPEDLPTETASQLVAELEKTVSQQDEAGYIYIFWLTPESEPATPPAEAARSLLAPPATGDRGRRPSDVLTSFARLALGDDGDDNNGEQQNSHGKNKKKKILLKIGRATNVQRRLNEWQRQCGYNLSLIRYYPYVPSSSPGSTVPRKIPHSHKVERLVHIELTGRGLRVADREKCEACGREHREWFEVEASRSAVADVDEVVRRWSDWDEGLL</sequence>
<dbReference type="SMART" id="SM00974">
    <property type="entry name" value="T5orf172"/>
    <property type="match status" value="1"/>
</dbReference>
<reference evidence="3" key="2">
    <citation type="submission" date="2023-06" db="EMBL/GenBank/DDBJ databases">
        <authorList>
            <consortium name="Lawrence Berkeley National Laboratory"/>
            <person name="Haridas S."/>
            <person name="Hensen N."/>
            <person name="Bonometti L."/>
            <person name="Westerberg I."/>
            <person name="Brannstrom I.O."/>
            <person name="Guillou S."/>
            <person name="Cros-Aarteil S."/>
            <person name="Calhoun S."/>
            <person name="Kuo A."/>
            <person name="Mondo S."/>
            <person name="Pangilinan J."/>
            <person name="Riley R."/>
            <person name="Labutti K."/>
            <person name="Andreopoulos B."/>
            <person name="Lipzen A."/>
            <person name="Chen C."/>
            <person name="Yanf M."/>
            <person name="Daum C."/>
            <person name="Ng V."/>
            <person name="Clum A."/>
            <person name="Steindorff A."/>
            <person name="Ohm R."/>
            <person name="Martin F."/>
            <person name="Silar P."/>
            <person name="Natvig D."/>
            <person name="Lalanne C."/>
            <person name="Gautier V."/>
            <person name="Ament-Velasquez S.L."/>
            <person name="Kruys A."/>
            <person name="Hutchinson M.I."/>
            <person name="Powell A.J."/>
            <person name="Barry K."/>
            <person name="Miller A.N."/>
            <person name="Grigoriev I.V."/>
            <person name="Debuchy R."/>
            <person name="Gladieux P."/>
            <person name="Thoren M.H."/>
            <person name="Johannesson H."/>
        </authorList>
    </citation>
    <scope>NUCLEOTIDE SEQUENCE</scope>
    <source>
        <strain evidence="3">CBS 168.71</strain>
    </source>
</reference>
<accession>A0AAE0LTN4</accession>
<evidence type="ECO:0000313" key="3">
    <source>
        <dbReference type="EMBL" id="KAK3297138.1"/>
    </source>
</evidence>
<feature type="region of interest" description="Disordered" evidence="1">
    <location>
        <begin position="199"/>
        <end position="225"/>
    </location>
</feature>
<proteinExistence type="predicted"/>